<feature type="transmembrane region" description="Helical" evidence="5">
    <location>
        <begin position="279"/>
        <end position="296"/>
    </location>
</feature>
<feature type="transmembrane region" description="Helical" evidence="5">
    <location>
        <begin position="335"/>
        <end position="361"/>
    </location>
</feature>
<dbReference type="CDD" id="cd06174">
    <property type="entry name" value="MFS"/>
    <property type="match status" value="1"/>
</dbReference>
<accession>A0ABP9BEF2</accession>
<feature type="transmembrane region" description="Helical" evidence="5">
    <location>
        <begin position="246"/>
        <end position="267"/>
    </location>
</feature>
<dbReference type="InterPro" id="IPR011701">
    <property type="entry name" value="MFS"/>
</dbReference>
<dbReference type="InterPro" id="IPR020846">
    <property type="entry name" value="MFS_dom"/>
</dbReference>
<gene>
    <name evidence="7" type="ORF">GCM10023352_09360</name>
</gene>
<dbReference type="PROSITE" id="PS50850">
    <property type="entry name" value="MFS"/>
    <property type="match status" value="1"/>
</dbReference>
<dbReference type="Proteomes" id="UP001500187">
    <property type="component" value="Unassembled WGS sequence"/>
</dbReference>
<feature type="transmembrane region" description="Helical" evidence="5">
    <location>
        <begin position="76"/>
        <end position="96"/>
    </location>
</feature>
<sequence length="400" mass="42079">MSRAFVVWLVAVSVYLVAITGRTSFGVSGVFALERFDVGASQLAVFTSLQVGVYALSQIVMGILIDRFGPRRLMSIGAVIMACGQILLGITTSFSVALGARALIGVGDATAFLSLMRLIPEWFPLRRAPLIAQTSAAIGQLGQFVSAIPFLSLLKVQGWTVAFVSLGSVGILVGLAAWVALRDSPRPPLTTPIPLGSFSARLGSVLKSPVCWQAFFVHWMGLVPLIVFTLIWGVPMMTLGLGLSAQTAGMALVLCTAVNIVSGPLLGAVSPRFGAKREYAAITMSGLIVLSFLVFFQAGGAFWLLLVAVALLGMFVPASNYGFDTVRERLSPGVLAAGTGLANMGGFTAGMVAAQLMGVWLERSGEFSLGSFGQAWLSVPLVWLLGLVGFVVSRRAMVKG</sequence>
<protein>
    <submittedName>
        <fullName evidence="7">MFS transporter</fullName>
    </submittedName>
</protein>
<evidence type="ECO:0000256" key="1">
    <source>
        <dbReference type="ARBA" id="ARBA00004651"/>
    </source>
</evidence>
<keyword evidence="8" id="KW-1185">Reference proteome</keyword>
<feature type="domain" description="Major facilitator superfamily (MFS) profile" evidence="6">
    <location>
        <begin position="6"/>
        <end position="398"/>
    </location>
</feature>
<dbReference type="InterPro" id="IPR050382">
    <property type="entry name" value="MFS_Na/Anion_cotransporter"/>
</dbReference>
<evidence type="ECO:0000313" key="8">
    <source>
        <dbReference type="Proteomes" id="UP001500187"/>
    </source>
</evidence>
<dbReference type="EMBL" id="BAABKP010000001">
    <property type="protein sequence ID" value="GAA4792924.1"/>
    <property type="molecule type" value="Genomic_DNA"/>
</dbReference>
<dbReference type="InterPro" id="IPR036259">
    <property type="entry name" value="MFS_trans_sf"/>
</dbReference>
<dbReference type="RefSeq" id="WP_345445162.1">
    <property type="nucleotide sequence ID" value="NZ_BAABKP010000001.1"/>
</dbReference>
<reference evidence="8" key="1">
    <citation type="journal article" date="2019" name="Int. J. Syst. Evol. Microbiol.">
        <title>The Global Catalogue of Microorganisms (GCM) 10K type strain sequencing project: providing services to taxonomists for standard genome sequencing and annotation.</title>
        <authorList>
            <consortium name="The Broad Institute Genomics Platform"/>
            <consortium name="The Broad Institute Genome Sequencing Center for Infectious Disease"/>
            <person name="Wu L."/>
            <person name="Ma J."/>
        </authorList>
    </citation>
    <scope>NUCLEOTIDE SEQUENCE [LARGE SCALE GENOMIC DNA]</scope>
    <source>
        <strain evidence="8">JCM 18541</strain>
    </source>
</reference>
<keyword evidence="2 5" id="KW-0812">Transmembrane</keyword>
<keyword evidence="3 5" id="KW-1133">Transmembrane helix</keyword>
<organism evidence="7 8">
    <name type="scientific">Rothia endophytica</name>
    <dbReference type="NCBI Taxonomy" id="1324766"/>
    <lineage>
        <taxon>Bacteria</taxon>
        <taxon>Bacillati</taxon>
        <taxon>Actinomycetota</taxon>
        <taxon>Actinomycetes</taxon>
        <taxon>Micrococcales</taxon>
        <taxon>Micrococcaceae</taxon>
        <taxon>Rothia</taxon>
    </lineage>
</organism>
<feature type="transmembrane region" description="Helical" evidence="5">
    <location>
        <begin position="210"/>
        <end position="234"/>
    </location>
</feature>
<dbReference type="SUPFAM" id="SSF103473">
    <property type="entry name" value="MFS general substrate transporter"/>
    <property type="match status" value="1"/>
</dbReference>
<dbReference type="Gene3D" id="1.20.1250.20">
    <property type="entry name" value="MFS general substrate transporter like domains"/>
    <property type="match status" value="2"/>
</dbReference>
<evidence type="ECO:0000256" key="5">
    <source>
        <dbReference type="SAM" id="Phobius"/>
    </source>
</evidence>
<feature type="transmembrane region" description="Helical" evidence="5">
    <location>
        <begin position="159"/>
        <end position="181"/>
    </location>
</feature>
<evidence type="ECO:0000313" key="7">
    <source>
        <dbReference type="EMBL" id="GAA4792924.1"/>
    </source>
</evidence>
<keyword evidence="4 5" id="KW-0472">Membrane</keyword>
<comment type="caution">
    <text evidence="7">The sequence shown here is derived from an EMBL/GenBank/DDBJ whole genome shotgun (WGS) entry which is preliminary data.</text>
</comment>
<feature type="transmembrane region" description="Helical" evidence="5">
    <location>
        <begin position="302"/>
        <end position="323"/>
    </location>
</feature>
<evidence type="ECO:0000256" key="3">
    <source>
        <dbReference type="ARBA" id="ARBA00022989"/>
    </source>
</evidence>
<evidence type="ECO:0000256" key="4">
    <source>
        <dbReference type="ARBA" id="ARBA00023136"/>
    </source>
</evidence>
<name>A0ABP9BEF2_9MICC</name>
<dbReference type="Pfam" id="PF07690">
    <property type="entry name" value="MFS_1"/>
    <property type="match status" value="1"/>
</dbReference>
<comment type="subcellular location">
    <subcellularLocation>
        <location evidence="1">Cell membrane</location>
        <topology evidence="1">Multi-pass membrane protein</topology>
    </subcellularLocation>
</comment>
<dbReference type="PANTHER" id="PTHR11662">
    <property type="entry name" value="SOLUTE CARRIER FAMILY 17"/>
    <property type="match status" value="1"/>
</dbReference>
<evidence type="ECO:0000256" key="2">
    <source>
        <dbReference type="ARBA" id="ARBA00022692"/>
    </source>
</evidence>
<dbReference type="PANTHER" id="PTHR11662:SF399">
    <property type="entry name" value="FI19708P1-RELATED"/>
    <property type="match status" value="1"/>
</dbReference>
<feature type="transmembrane region" description="Helical" evidence="5">
    <location>
        <begin position="373"/>
        <end position="392"/>
    </location>
</feature>
<feature type="transmembrane region" description="Helical" evidence="5">
    <location>
        <begin position="42"/>
        <end position="64"/>
    </location>
</feature>
<evidence type="ECO:0000259" key="6">
    <source>
        <dbReference type="PROSITE" id="PS50850"/>
    </source>
</evidence>
<proteinExistence type="predicted"/>